<dbReference type="EMBL" id="CP002271">
    <property type="protein sequence ID" value="ADO72999.1"/>
    <property type="molecule type" value="Genomic_DNA"/>
</dbReference>
<reference evidence="2 3" key="1">
    <citation type="journal article" date="2011" name="Mol. Biol. Evol.">
        <title>Comparative genomic analysis of fruiting body formation in Myxococcales.</title>
        <authorList>
            <person name="Huntley S."/>
            <person name="Hamann N."/>
            <person name="Wegener-Feldbrugge S."/>
            <person name="Treuner-Lange A."/>
            <person name="Kube M."/>
            <person name="Reinhardt R."/>
            <person name="Klages S."/>
            <person name="Muller R."/>
            <person name="Ronning C.M."/>
            <person name="Nierman W.C."/>
            <person name="Sogaard-Andersen L."/>
        </authorList>
    </citation>
    <scope>NUCLEOTIDE SEQUENCE [LARGE SCALE GENOMIC DNA]</scope>
    <source>
        <strain evidence="2 3">DW4/3-1</strain>
    </source>
</reference>
<dbReference type="AlphaFoldDB" id="E3FLA7"/>
<evidence type="ECO:0000313" key="2">
    <source>
        <dbReference type="EMBL" id="ADO72999.1"/>
    </source>
</evidence>
<evidence type="ECO:0000313" key="3">
    <source>
        <dbReference type="Proteomes" id="UP000001351"/>
    </source>
</evidence>
<feature type="region of interest" description="Disordered" evidence="1">
    <location>
        <begin position="1"/>
        <end position="68"/>
    </location>
</feature>
<protein>
    <submittedName>
        <fullName evidence="2">Conserved uncharacterized protein</fullName>
    </submittedName>
</protein>
<dbReference type="Proteomes" id="UP000001351">
    <property type="component" value="Chromosome"/>
</dbReference>
<name>E3FLA7_STIAD</name>
<gene>
    <name evidence="2" type="ordered locus">STAUR_5227</name>
</gene>
<organism evidence="2 3">
    <name type="scientific">Stigmatella aurantiaca (strain DW4/3-1)</name>
    <dbReference type="NCBI Taxonomy" id="378806"/>
    <lineage>
        <taxon>Bacteria</taxon>
        <taxon>Pseudomonadati</taxon>
        <taxon>Myxococcota</taxon>
        <taxon>Myxococcia</taxon>
        <taxon>Myxococcales</taxon>
        <taxon>Cystobacterineae</taxon>
        <taxon>Archangiaceae</taxon>
        <taxon>Stigmatella</taxon>
    </lineage>
</organism>
<sequence length="100" mass="10872">MGEGMNLSDKETGSARLRPARRPCEFLRTRSTRSAGEPPNRGKPKYRDADAADTAEPTIVTAPLPPQTLPRALASPSLLAHIPSDTFCDGLPFHRQECMA</sequence>
<dbReference type="KEGG" id="sur:STAUR_5227"/>
<proteinExistence type="predicted"/>
<keyword evidence="3" id="KW-1185">Reference proteome</keyword>
<accession>E3FLA7</accession>
<dbReference type="STRING" id="378806.STAUR_5227"/>
<evidence type="ECO:0000256" key="1">
    <source>
        <dbReference type="SAM" id="MobiDB-lite"/>
    </source>
</evidence>
<dbReference type="HOGENOM" id="CLU_2304315_0_0_7"/>